<accession>A0A380GZU3</accession>
<evidence type="ECO:0000313" key="3">
    <source>
        <dbReference type="Proteomes" id="UP000255425"/>
    </source>
</evidence>
<proteinExistence type="predicted"/>
<evidence type="ECO:0000313" key="2">
    <source>
        <dbReference type="EMBL" id="SUM67719.1"/>
    </source>
</evidence>
<dbReference type="InterPro" id="IPR011116">
    <property type="entry name" value="SecA_Wing/Scaffold"/>
</dbReference>
<dbReference type="SUPFAM" id="SSF81886">
    <property type="entry name" value="Helical scaffold and wing domains of SecA"/>
    <property type="match status" value="1"/>
</dbReference>
<dbReference type="GO" id="GO:0016020">
    <property type="term" value="C:membrane"/>
    <property type="evidence" value="ECO:0007669"/>
    <property type="project" value="InterPro"/>
</dbReference>
<protein>
    <submittedName>
        <fullName evidence="2">Preprotein translocase subunit SecA</fullName>
    </submittedName>
</protein>
<feature type="domain" description="SecA Wing/Scaffold" evidence="1">
    <location>
        <begin position="15"/>
        <end position="113"/>
    </location>
</feature>
<dbReference type="AlphaFoldDB" id="A0A380GZU3"/>
<reference evidence="2 3" key="1">
    <citation type="submission" date="2018-06" db="EMBL/GenBank/DDBJ databases">
        <authorList>
            <consortium name="Pathogen Informatics"/>
            <person name="Doyle S."/>
        </authorList>
    </citation>
    <scope>NUCLEOTIDE SEQUENCE [LARGE SCALE GENOMIC DNA]</scope>
    <source>
        <strain evidence="2 3">NCTC11807</strain>
    </source>
</reference>
<dbReference type="Gene3D" id="1.10.3060.10">
    <property type="entry name" value="Helical scaffold and wing domains of SecA"/>
    <property type="match status" value="1"/>
</dbReference>
<dbReference type="InterPro" id="IPR036266">
    <property type="entry name" value="SecA_Wing/Scaffold_sf"/>
</dbReference>
<dbReference type="Proteomes" id="UP000255425">
    <property type="component" value="Unassembled WGS sequence"/>
</dbReference>
<evidence type="ECO:0000259" key="1">
    <source>
        <dbReference type="Pfam" id="PF07516"/>
    </source>
</evidence>
<keyword evidence="3" id="KW-1185">Reference proteome</keyword>
<name>A0A380GZU3_9STAP</name>
<dbReference type="GO" id="GO:0017038">
    <property type="term" value="P:protein import"/>
    <property type="evidence" value="ECO:0007669"/>
    <property type="project" value="InterPro"/>
</dbReference>
<sequence length="130" mass="15476">MSFVFNEDVSTIDMNNYEEIIQFLTQQFVHQLHSNFEVVSDPYLKLRFLQKSVLKAIDSEWIEQVDNLQQLKSSVNNRQNGQRNVVFEYHKVVLETYEYMSEDIKRNIIRNLCLSILTFDQSGDIVIYFP</sequence>
<gene>
    <name evidence="2" type="ORF">NCTC11807_00284</name>
</gene>
<organism evidence="2 3">
    <name type="scientific">Staphylococcus saccharolyticus</name>
    <dbReference type="NCBI Taxonomy" id="33028"/>
    <lineage>
        <taxon>Bacteria</taxon>
        <taxon>Bacillati</taxon>
        <taxon>Bacillota</taxon>
        <taxon>Bacilli</taxon>
        <taxon>Bacillales</taxon>
        <taxon>Staphylococcaceae</taxon>
        <taxon>Staphylococcus</taxon>
    </lineage>
</organism>
<dbReference type="Pfam" id="PF07516">
    <property type="entry name" value="SecA_SW"/>
    <property type="match status" value="1"/>
</dbReference>
<dbReference type="EMBL" id="UHDZ01000001">
    <property type="protein sequence ID" value="SUM67719.1"/>
    <property type="molecule type" value="Genomic_DNA"/>
</dbReference>